<sequence length="341" mass="39363">MYSCTLYLMHINWMFLTITKTQVMSTRDIEEMIKTLPQHTLSWLKGRLTLYNYQGIWFNTKLLVGVILAQQSFKTRPSDVFLCSHPKSGTTWLKAIVFAIITRQKFDESNTPLLTTMPHNLIPSLEKNIEQILENRHNDSCLTAITTNIPYNILPESIRASNCKIVYIYRNIKDVIVSYYHFLCGIHKVPIEDAPFEEAVDEFCRGINGSGPYWDHILGYAKASLERPDITLLLKYEDMIKDPTSNVKRLAKFIEYPFTAQEEKEGVIESIIKMTSFEKLSNLEVNKSGLQQGERVVVPENRLYFRKGKVGDSENHFTDEMNEKIDKLIDEKLGHTGLVLK</sequence>
<evidence type="ECO:0000259" key="5">
    <source>
        <dbReference type="Pfam" id="PF00685"/>
    </source>
</evidence>
<feature type="chain" id="PRO_5039928194" description="Sulfotransferase" evidence="4">
    <location>
        <begin position="22"/>
        <end position="341"/>
    </location>
</feature>
<evidence type="ECO:0000256" key="2">
    <source>
        <dbReference type="ARBA" id="ARBA00022679"/>
    </source>
</evidence>
<dbReference type="PANTHER" id="PTHR11783">
    <property type="entry name" value="SULFOTRANSFERASE SULT"/>
    <property type="match status" value="1"/>
</dbReference>
<accession>A0A9K3DTN4</accession>
<dbReference type="GO" id="GO:0008146">
    <property type="term" value="F:sulfotransferase activity"/>
    <property type="evidence" value="ECO:0000318"/>
    <property type="project" value="GO_Central"/>
</dbReference>
<reference evidence="6" key="1">
    <citation type="journal article" date="2017" name="Nature">
        <title>The sunflower genome provides insights into oil metabolism, flowering and Asterid evolution.</title>
        <authorList>
            <person name="Badouin H."/>
            <person name="Gouzy J."/>
            <person name="Grassa C.J."/>
            <person name="Murat F."/>
            <person name="Staton S.E."/>
            <person name="Cottret L."/>
            <person name="Lelandais-Briere C."/>
            <person name="Owens G.L."/>
            <person name="Carrere S."/>
            <person name="Mayjonade B."/>
            <person name="Legrand L."/>
            <person name="Gill N."/>
            <person name="Kane N.C."/>
            <person name="Bowers J.E."/>
            <person name="Hubner S."/>
            <person name="Bellec A."/>
            <person name="Berard A."/>
            <person name="Berges H."/>
            <person name="Blanchet N."/>
            <person name="Boniface M.C."/>
            <person name="Brunel D."/>
            <person name="Catrice O."/>
            <person name="Chaidir N."/>
            <person name="Claudel C."/>
            <person name="Donnadieu C."/>
            <person name="Faraut T."/>
            <person name="Fievet G."/>
            <person name="Helmstetter N."/>
            <person name="King M."/>
            <person name="Knapp S.J."/>
            <person name="Lai Z."/>
            <person name="Le Paslier M.C."/>
            <person name="Lippi Y."/>
            <person name="Lorenzon L."/>
            <person name="Mandel J.R."/>
            <person name="Marage G."/>
            <person name="Marchand G."/>
            <person name="Marquand E."/>
            <person name="Bret-Mestries E."/>
            <person name="Morien E."/>
            <person name="Nambeesan S."/>
            <person name="Nguyen T."/>
            <person name="Pegot-Espagnet P."/>
            <person name="Pouilly N."/>
            <person name="Raftis F."/>
            <person name="Sallet E."/>
            <person name="Schiex T."/>
            <person name="Thomas J."/>
            <person name="Vandecasteele C."/>
            <person name="Vares D."/>
            <person name="Vear F."/>
            <person name="Vautrin S."/>
            <person name="Crespi M."/>
            <person name="Mangin B."/>
            <person name="Burke J.M."/>
            <person name="Salse J."/>
            <person name="Munos S."/>
            <person name="Vincourt P."/>
            <person name="Rieseberg L.H."/>
            <person name="Langlade N.B."/>
        </authorList>
    </citation>
    <scope>NUCLEOTIDE SEQUENCE</scope>
    <source>
        <tissue evidence="6">Leaves</tissue>
    </source>
</reference>
<dbReference type="Pfam" id="PF00685">
    <property type="entry name" value="Sulfotransfer_1"/>
    <property type="match status" value="1"/>
</dbReference>
<dbReference type="Gene3D" id="3.40.50.300">
    <property type="entry name" value="P-loop containing nucleotide triphosphate hydrolases"/>
    <property type="match status" value="1"/>
</dbReference>
<dbReference type="AlphaFoldDB" id="A0A9K3DTN4"/>
<feature type="domain" description="Sulfotransferase" evidence="5">
    <location>
        <begin position="77"/>
        <end position="337"/>
    </location>
</feature>
<proteinExistence type="inferred from homology"/>
<evidence type="ECO:0000256" key="1">
    <source>
        <dbReference type="ARBA" id="ARBA00005771"/>
    </source>
</evidence>
<keyword evidence="2 3" id="KW-0808">Transferase</keyword>
<dbReference type="GO" id="GO:0005737">
    <property type="term" value="C:cytoplasm"/>
    <property type="evidence" value="ECO:0000318"/>
    <property type="project" value="GO_Central"/>
</dbReference>
<evidence type="ECO:0000256" key="3">
    <source>
        <dbReference type="RuleBase" id="RU361155"/>
    </source>
</evidence>
<evidence type="ECO:0000313" key="7">
    <source>
        <dbReference type="Proteomes" id="UP000215914"/>
    </source>
</evidence>
<dbReference type="Proteomes" id="UP000215914">
    <property type="component" value="Unassembled WGS sequence"/>
</dbReference>
<dbReference type="InterPro" id="IPR027417">
    <property type="entry name" value="P-loop_NTPase"/>
</dbReference>
<protein>
    <recommendedName>
        <fullName evidence="3">Sulfotransferase</fullName>
        <ecNumber evidence="3">2.8.2.-</ecNumber>
    </recommendedName>
</protein>
<name>A0A9K3DTN4_HELAN</name>
<keyword evidence="4" id="KW-0732">Signal</keyword>
<dbReference type="EMBL" id="MNCJ02000331">
    <property type="protein sequence ID" value="KAF5761407.1"/>
    <property type="molecule type" value="Genomic_DNA"/>
</dbReference>
<organism evidence="6 7">
    <name type="scientific">Helianthus annuus</name>
    <name type="common">Common sunflower</name>
    <dbReference type="NCBI Taxonomy" id="4232"/>
    <lineage>
        <taxon>Eukaryota</taxon>
        <taxon>Viridiplantae</taxon>
        <taxon>Streptophyta</taxon>
        <taxon>Embryophyta</taxon>
        <taxon>Tracheophyta</taxon>
        <taxon>Spermatophyta</taxon>
        <taxon>Magnoliopsida</taxon>
        <taxon>eudicotyledons</taxon>
        <taxon>Gunneridae</taxon>
        <taxon>Pentapetalae</taxon>
        <taxon>asterids</taxon>
        <taxon>campanulids</taxon>
        <taxon>Asterales</taxon>
        <taxon>Asteraceae</taxon>
        <taxon>Asteroideae</taxon>
        <taxon>Heliantheae alliance</taxon>
        <taxon>Heliantheae</taxon>
        <taxon>Helianthus</taxon>
    </lineage>
</organism>
<evidence type="ECO:0000256" key="4">
    <source>
        <dbReference type="SAM" id="SignalP"/>
    </source>
</evidence>
<dbReference type="SUPFAM" id="SSF52540">
    <property type="entry name" value="P-loop containing nucleoside triphosphate hydrolases"/>
    <property type="match status" value="1"/>
</dbReference>
<dbReference type="GO" id="GO:0051923">
    <property type="term" value="P:sulfation"/>
    <property type="evidence" value="ECO:0000318"/>
    <property type="project" value="GO_Central"/>
</dbReference>
<keyword evidence="7" id="KW-1185">Reference proteome</keyword>
<evidence type="ECO:0000313" key="6">
    <source>
        <dbReference type="EMBL" id="KAF5761407.1"/>
    </source>
</evidence>
<dbReference type="Gramene" id="mRNA:HanXRQr2_Chr16g0764751">
    <property type="protein sequence ID" value="CDS:HanXRQr2_Chr16g0764751.1"/>
    <property type="gene ID" value="HanXRQr2_Chr16g0764751"/>
</dbReference>
<comment type="similarity">
    <text evidence="1 3">Belongs to the sulfotransferase 1 family.</text>
</comment>
<dbReference type="EC" id="2.8.2.-" evidence="3"/>
<comment type="caution">
    <text evidence="6">The sequence shown here is derived from an EMBL/GenBank/DDBJ whole genome shotgun (WGS) entry which is preliminary data.</text>
</comment>
<feature type="signal peptide" evidence="4">
    <location>
        <begin position="1"/>
        <end position="21"/>
    </location>
</feature>
<dbReference type="InterPro" id="IPR000863">
    <property type="entry name" value="Sulfotransferase_dom"/>
</dbReference>
<gene>
    <name evidence="6" type="ORF">HanXRQr2_Chr16g0764751</name>
</gene>
<reference evidence="6" key="2">
    <citation type="submission" date="2020-06" db="EMBL/GenBank/DDBJ databases">
        <title>Helianthus annuus Genome sequencing and assembly Release 2.</title>
        <authorList>
            <person name="Gouzy J."/>
            <person name="Langlade N."/>
            <person name="Munos S."/>
        </authorList>
    </citation>
    <scope>NUCLEOTIDE SEQUENCE</scope>
    <source>
        <tissue evidence="6">Leaves</tissue>
    </source>
</reference>